<evidence type="ECO:0000259" key="16">
    <source>
        <dbReference type="PROSITE" id="PS50011"/>
    </source>
</evidence>
<comment type="similarity">
    <text evidence="13">Belongs to the protein kinase superfamily. Ser/Thr protein kinase family.</text>
</comment>
<dbReference type="InterPro" id="IPR008271">
    <property type="entry name" value="Ser/Thr_kinase_AS"/>
</dbReference>
<keyword evidence="20" id="KW-1185">Reference proteome</keyword>
<dbReference type="Gene3D" id="3.30.200.20">
    <property type="entry name" value="Phosphorylase Kinase, domain 1"/>
    <property type="match status" value="1"/>
</dbReference>
<dbReference type="InterPro" id="IPR003609">
    <property type="entry name" value="Pan_app"/>
</dbReference>
<evidence type="ECO:0000256" key="12">
    <source>
        <dbReference type="ARBA" id="ARBA00023180"/>
    </source>
</evidence>
<dbReference type="Gene3D" id="1.10.510.10">
    <property type="entry name" value="Transferase(Phosphotransferase) domain 1"/>
    <property type="match status" value="1"/>
</dbReference>
<keyword evidence="4 15" id="KW-0812">Transmembrane</keyword>
<dbReference type="InterPro" id="IPR011009">
    <property type="entry name" value="Kinase-like_dom_sf"/>
</dbReference>
<dbReference type="InterPro" id="IPR017441">
    <property type="entry name" value="Protein_kinase_ATP_BS"/>
</dbReference>
<keyword evidence="7 13" id="KW-0418">Kinase</keyword>
<dbReference type="Pfam" id="PF01453">
    <property type="entry name" value="B_lectin"/>
    <property type="match status" value="1"/>
</dbReference>
<keyword evidence="10 15" id="KW-0472">Membrane</keyword>
<dbReference type="PROSITE" id="PS50927">
    <property type="entry name" value="BULB_LECTIN"/>
    <property type="match status" value="1"/>
</dbReference>
<evidence type="ECO:0000256" key="8">
    <source>
        <dbReference type="ARBA" id="ARBA00022840"/>
    </source>
</evidence>
<evidence type="ECO:0000256" key="15">
    <source>
        <dbReference type="SAM" id="Phobius"/>
    </source>
</evidence>
<dbReference type="SUPFAM" id="SSF51110">
    <property type="entry name" value="alpha-D-mannose-specific plant lectins"/>
    <property type="match status" value="1"/>
</dbReference>
<dbReference type="InterPro" id="IPR000858">
    <property type="entry name" value="S_locus_glycoprot_dom"/>
</dbReference>
<gene>
    <name evidence="19" type="ORF">CITCOLO1_LOCUS15472</name>
</gene>
<sequence length="838" mass="94144">MVFTFISSVSPVLRTNPLSLLHYLITTMFVSSLFISSLLLATTTVWAAAPAGLQSLTPGNSIAVEAENQFLISPNGTFSSGFYPVGNNSYCYSIWYTNSFEKTVVWMANRDKPVNGEKSRLTLNVDSILVLTDADGTIVWSSDTVSDGEIQLRLLETGNLVVMNQSQNFIWQSFDFPTDTLLPEQRFLKTSTLISMQNRGIYLSGFYYFKFNDYNVLNLLYNSPSLSGIYWPDTMVTVFVNGRSPYNSSRIAILNKMGGFESSDKLKFTATDYGLGPKRRLTVDFDGVLRLYSLDESTGNWTITWLPSGARIDACMIHGLCGDYGICEYDPLPACVCPPGFIRNDPSDWTKGCKPLMDLTCDSSNSSKEMDFIALPNTDYFGHDWGYVDKMSIETCRNWCLSSCECTGFGYALDGSGQCYPKMALRNGYRKPGTAVLMFIKATKGEYSLSLAQQHSTRDLNCSVPKIVLGTDHVYAEKSNKFRSMGLLVGVVVAVGISELIFVGFGWWNVFRKRVNEELVNMGYIVLAMGFKRFSYAELKRATKNFKQEIGKGGFGTVYKGELDDGRVVAVKRLDGVLQGDAEFWAEVSIIGKINHKNLVKLWGFSAEKHHKMLVYEYVKNGSLDKFLFSDSSEVLGLEQRYEIAVGTAKGLSYLHEECLEWVLHCDVKPQNILLDEALEPKVADFGMSKLFREINESEFSKVRGTRGYLAPEWMMNLKIDAKADVYSYGIVLLELLSGKNAYGFESSTICKDGERNTDMVKWIVEVAEKGEVEEVMDPRLKVEDKQNKKKIEILLKVALLCVKEDRNMRPAMSRVVELLTGYEEQSPRGDVFDPKTY</sequence>
<dbReference type="InterPro" id="IPR036426">
    <property type="entry name" value="Bulb-type_lectin_dom_sf"/>
</dbReference>
<evidence type="ECO:0000259" key="17">
    <source>
        <dbReference type="PROSITE" id="PS50927"/>
    </source>
</evidence>
<evidence type="ECO:0000256" key="5">
    <source>
        <dbReference type="ARBA" id="ARBA00022729"/>
    </source>
</evidence>
<keyword evidence="9 15" id="KW-1133">Transmembrane helix</keyword>
<evidence type="ECO:0000256" key="9">
    <source>
        <dbReference type="ARBA" id="ARBA00022989"/>
    </source>
</evidence>
<dbReference type="EC" id="2.7.11.1" evidence="13"/>
<dbReference type="PROSITE" id="PS00107">
    <property type="entry name" value="PROTEIN_KINASE_ATP"/>
    <property type="match status" value="1"/>
</dbReference>
<evidence type="ECO:0000256" key="11">
    <source>
        <dbReference type="ARBA" id="ARBA00023157"/>
    </source>
</evidence>
<dbReference type="Proteomes" id="UP001642487">
    <property type="component" value="Chromosome 5"/>
</dbReference>
<reference evidence="19 20" key="1">
    <citation type="submission" date="2024-03" db="EMBL/GenBank/DDBJ databases">
        <authorList>
            <person name="Gkanogiannis A."/>
            <person name="Becerra Lopez-Lavalle L."/>
        </authorList>
    </citation>
    <scope>NUCLEOTIDE SEQUENCE [LARGE SCALE GENOMIC DNA]</scope>
</reference>
<protein>
    <recommendedName>
        <fullName evidence="13">Receptor-like serine/threonine-protein kinase</fullName>
        <ecNumber evidence="13">2.7.11.1</ecNumber>
    </recommendedName>
</protein>
<feature type="transmembrane region" description="Helical" evidence="15">
    <location>
        <begin position="487"/>
        <end position="508"/>
    </location>
</feature>
<evidence type="ECO:0000259" key="18">
    <source>
        <dbReference type="PROSITE" id="PS50948"/>
    </source>
</evidence>
<dbReference type="CDD" id="cd01098">
    <property type="entry name" value="PAN_AP_plant"/>
    <property type="match status" value="1"/>
</dbReference>
<evidence type="ECO:0000256" key="14">
    <source>
        <dbReference type="PROSITE-ProRule" id="PRU10141"/>
    </source>
</evidence>
<dbReference type="CDD" id="cd00028">
    <property type="entry name" value="B_lectin"/>
    <property type="match status" value="1"/>
</dbReference>
<organism evidence="19 20">
    <name type="scientific">Citrullus colocynthis</name>
    <name type="common">colocynth</name>
    <dbReference type="NCBI Taxonomy" id="252529"/>
    <lineage>
        <taxon>Eukaryota</taxon>
        <taxon>Viridiplantae</taxon>
        <taxon>Streptophyta</taxon>
        <taxon>Embryophyta</taxon>
        <taxon>Tracheophyta</taxon>
        <taxon>Spermatophyta</taxon>
        <taxon>Magnoliopsida</taxon>
        <taxon>eudicotyledons</taxon>
        <taxon>Gunneridae</taxon>
        <taxon>Pentapetalae</taxon>
        <taxon>rosids</taxon>
        <taxon>fabids</taxon>
        <taxon>Cucurbitales</taxon>
        <taxon>Cucurbitaceae</taxon>
        <taxon>Benincaseae</taxon>
        <taxon>Citrullus</taxon>
    </lineage>
</organism>
<dbReference type="EMBL" id="OZ021739">
    <property type="protein sequence ID" value="CAK9323294.1"/>
    <property type="molecule type" value="Genomic_DNA"/>
</dbReference>
<evidence type="ECO:0000256" key="3">
    <source>
        <dbReference type="ARBA" id="ARBA00022679"/>
    </source>
</evidence>
<feature type="transmembrane region" description="Helical" evidence="15">
    <location>
        <begin position="20"/>
        <end position="41"/>
    </location>
</feature>
<evidence type="ECO:0000313" key="19">
    <source>
        <dbReference type="EMBL" id="CAK9323294.1"/>
    </source>
</evidence>
<proteinExistence type="inferred from homology"/>
<name>A0ABP0YRZ7_9ROSI</name>
<dbReference type="PANTHER" id="PTHR47974">
    <property type="entry name" value="OS07G0415500 PROTEIN"/>
    <property type="match status" value="1"/>
</dbReference>
<feature type="binding site" evidence="14">
    <location>
        <position position="572"/>
    </location>
    <ligand>
        <name>ATP</name>
        <dbReference type="ChEBI" id="CHEBI:30616"/>
    </ligand>
</feature>
<dbReference type="PIRSF" id="PIRSF000641">
    <property type="entry name" value="SRK"/>
    <property type="match status" value="1"/>
</dbReference>
<keyword evidence="6 13" id="KW-0547">Nucleotide-binding</keyword>
<dbReference type="InterPro" id="IPR024171">
    <property type="entry name" value="SRK-like_kinase"/>
</dbReference>
<keyword evidence="5" id="KW-0732">Signal</keyword>
<dbReference type="InterPro" id="IPR001480">
    <property type="entry name" value="Bulb-type_lectin_dom"/>
</dbReference>
<evidence type="ECO:0000256" key="10">
    <source>
        <dbReference type="ARBA" id="ARBA00023136"/>
    </source>
</evidence>
<dbReference type="PROSITE" id="PS00108">
    <property type="entry name" value="PROTEIN_KINASE_ST"/>
    <property type="match status" value="1"/>
</dbReference>
<evidence type="ECO:0000256" key="1">
    <source>
        <dbReference type="ARBA" id="ARBA00004167"/>
    </source>
</evidence>
<feature type="domain" description="Bulb-type lectin" evidence="17">
    <location>
        <begin position="56"/>
        <end position="175"/>
    </location>
</feature>
<evidence type="ECO:0000313" key="20">
    <source>
        <dbReference type="Proteomes" id="UP001642487"/>
    </source>
</evidence>
<dbReference type="PROSITE" id="PS50948">
    <property type="entry name" value="PAN"/>
    <property type="match status" value="1"/>
</dbReference>
<dbReference type="SMART" id="SM00220">
    <property type="entry name" value="S_TKc"/>
    <property type="match status" value="1"/>
</dbReference>
<keyword evidence="2 13" id="KW-0723">Serine/threonine-protein kinase</keyword>
<accession>A0ABP0YRZ7</accession>
<comment type="catalytic activity">
    <reaction evidence="13">
        <text>L-threonyl-[protein] + ATP = O-phospho-L-threonyl-[protein] + ADP + H(+)</text>
        <dbReference type="Rhea" id="RHEA:46608"/>
        <dbReference type="Rhea" id="RHEA-COMP:11060"/>
        <dbReference type="Rhea" id="RHEA-COMP:11605"/>
        <dbReference type="ChEBI" id="CHEBI:15378"/>
        <dbReference type="ChEBI" id="CHEBI:30013"/>
        <dbReference type="ChEBI" id="CHEBI:30616"/>
        <dbReference type="ChEBI" id="CHEBI:61977"/>
        <dbReference type="ChEBI" id="CHEBI:456216"/>
        <dbReference type="EC" id="2.7.11.1"/>
    </reaction>
</comment>
<feature type="domain" description="Protein kinase" evidence="16">
    <location>
        <begin position="544"/>
        <end position="823"/>
    </location>
</feature>
<dbReference type="Pfam" id="PF00954">
    <property type="entry name" value="S_locus_glycop"/>
    <property type="match status" value="1"/>
</dbReference>
<dbReference type="InterPro" id="IPR000719">
    <property type="entry name" value="Prot_kinase_dom"/>
</dbReference>
<feature type="domain" description="Apple" evidence="18">
    <location>
        <begin position="361"/>
        <end position="443"/>
    </location>
</feature>
<comment type="catalytic activity">
    <reaction evidence="13">
        <text>L-seryl-[protein] + ATP = O-phospho-L-seryl-[protein] + ADP + H(+)</text>
        <dbReference type="Rhea" id="RHEA:17989"/>
        <dbReference type="Rhea" id="RHEA-COMP:9863"/>
        <dbReference type="Rhea" id="RHEA-COMP:11604"/>
        <dbReference type="ChEBI" id="CHEBI:15378"/>
        <dbReference type="ChEBI" id="CHEBI:29999"/>
        <dbReference type="ChEBI" id="CHEBI:30616"/>
        <dbReference type="ChEBI" id="CHEBI:83421"/>
        <dbReference type="ChEBI" id="CHEBI:456216"/>
        <dbReference type="EC" id="2.7.11.1"/>
    </reaction>
</comment>
<comment type="subcellular location">
    <subcellularLocation>
        <location evidence="1">Membrane</location>
        <topology evidence="1">Single-pass membrane protein</topology>
    </subcellularLocation>
</comment>
<evidence type="ECO:0000256" key="7">
    <source>
        <dbReference type="ARBA" id="ARBA00022777"/>
    </source>
</evidence>
<dbReference type="SUPFAM" id="SSF56112">
    <property type="entry name" value="Protein kinase-like (PK-like)"/>
    <property type="match status" value="1"/>
</dbReference>
<evidence type="ECO:0000256" key="4">
    <source>
        <dbReference type="ARBA" id="ARBA00022692"/>
    </source>
</evidence>
<dbReference type="PROSITE" id="PS50011">
    <property type="entry name" value="PROTEIN_KINASE_DOM"/>
    <property type="match status" value="1"/>
</dbReference>
<keyword evidence="8 13" id="KW-0067">ATP-binding</keyword>
<evidence type="ECO:0000256" key="13">
    <source>
        <dbReference type="PIRNR" id="PIRNR000641"/>
    </source>
</evidence>
<dbReference type="Gene3D" id="2.90.10.10">
    <property type="entry name" value="Bulb-type lectin domain"/>
    <property type="match status" value="1"/>
</dbReference>
<dbReference type="SMART" id="SM00108">
    <property type="entry name" value="B_lectin"/>
    <property type="match status" value="1"/>
</dbReference>
<keyword evidence="11" id="KW-1015">Disulfide bond</keyword>
<dbReference type="PANTHER" id="PTHR47974:SF4">
    <property type="entry name" value="RECEPTOR-LIKE SERINE_THREONINE-PROTEIN KINASE"/>
    <property type="match status" value="1"/>
</dbReference>
<dbReference type="CDD" id="cd14066">
    <property type="entry name" value="STKc_IRAK"/>
    <property type="match status" value="1"/>
</dbReference>
<dbReference type="Pfam" id="PF00069">
    <property type="entry name" value="Pkinase"/>
    <property type="match status" value="1"/>
</dbReference>
<keyword evidence="3 13" id="KW-0808">Transferase</keyword>
<evidence type="ECO:0000256" key="6">
    <source>
        <dbReference type="ARBA" id="ARBA00022741"/>
    </source>
</evidence>
<evidence type="ECO:0000256" key="2">
    <source>
        <dbReference type="ARBA" id="ARBA00022527"/>
    </source>
</evidence>
<keyword evidence="12" id="KW-0325">Glycoprotein</keyword>